<dbReference type="EMBL" id="JAWDEY010000036">
    <property type="protein sequence ID" value="KAK6587702.1"/>
    <property type="molecule type" value="Genomic_DNA"/>
</dbReference>
<dbReference type="Proteomes" id="UP001311799">
    <property type="component" value="Unassembled WGS sequence"/>
</dbReference>
<gene>
    <name evidence="2" type="ORF">RS030_81460</name>
</gene>
<organism evidence="2 3">
    <name type="scientific">Cryptosporidium xiaoi</name>
    <dbReference type="NCBI Taxonomy" id="659607"/>
    <lineage>
        <taxon>Eukaryota</taxon>
        <taxon>Sar</taxon>
        <taxon>Alveolata</taxon>
        <taxon>Apicomplexa</taxon>
        <taxon>Conoidasida</taxon>
        <taxon>Coccidia</taxon>
        <taxon>Eucoccidiorida</taxon>
        <taxon>Eimeriorina</taxon>
        <taxon>Cryptosporidiidae</taxon>
        <taxon>Cryptosporidium</taxon>
    </lineage>
</organism>
<evidence type="ECO:0000313" key="2">
    <source>
        <dbReference type="EMBL" id="KAK6587702.1"/>
    </source>
</evidence>
<protein>
    <submittedName>
        <fullName evidence="2">Uncharacterized protein</fullName>
    </submittedName>
</protein>
<name>A0AAV9XSU8_9CRYT</name>
<reference evidence="2 3" key="1">
    <citation type="submission" date="2023-10" db="EMBL/GenBank/DDBJ databases">
        <title>Comparative genomics analysis reveals potential genetic determinants of host preference in Cryptosporidium xiaoi.</title>
        <authorList>
            <person name="Xiao L."/>
            <person name="Li J."/>
        </authorList>
    </citation>
    <scope>NUCLEOTIDE SEQUENCE [LARGE SCALE GENOMIC DNA]</scope>
    <source>
        <strain evidence="2 3">52996</strain>
    </source>
</reference>
<keyword evidence="3" id="KW-1185">Reference proteome</keyword>
<feature type="compositionally biased region" description="Polar residues" evidence="1">
    <location>
        <begin position="118"/>
        <end position="142"/>
    </location>
</feature>
<feature type="region of interest" description="Disordered" evidence="1">
    <location>
        <begin position="118"/>
        <end position="169"/>
    </location>
</feature>
<evidence type="ECO:0000256" key="1">
    <source>
        <dbReference type="SAM" id="MobiDB-lite"/>
    </source>
</evidence>
<proteinExistence type="predicted"/>
<comment type="caution">
    <text evidence="2">The sequence shown here is derived from an EMBL/GenBank/DDBJ whole genome shotgun (WGS) entry which is preliminary data.</text>
</comment>
<sequence length="217" mass="22962">METVDSYKEAIELITEYIYKKHGQEDVSIINMILETKGIPKIIKGNQTMPGTSNMNEGTSAIPAITNNNNIPLSTAVSVPLPVNINTVGNNFQQNIGGLLQQLPISAGANGIQLSTGNANSDSSCKMGSASANNRPKNNNDGSVPLVGGVTEKCSDLTTSNDGGIVDNSEDIGERIRDILRSASSVEELNKAIDMAKSAGLTYEANLGERKLRKLLG</sequence>
<accession>A0AAV9XSU8</accession>
<dbReference type="AlphaFoldDB" id="A0AAV9XSU8"/>
<evidence type="ECO:0000313" key="3">
    <source>
        <dbReference type="Proteomes" id="UP001311799"/>
    </source>
</evidence>